<dbReference type="InterPro" id="IPR036611">
    <property type="entry name" value="Trigger_fac_ribosome-bd_sf"/>
</dbReference>
<dbReference type="Pfam" id="PF00254">
    <property type="entry name" value="FKBP_C"/>
    <property type="match status" value="1"/>
</dbReference>
<dbReference type="HAMAP" id="MF_00303">
    <property type="entry name" value="Trigger_factor_Tig"/>
    <property type="match status" value="1"/>
</dbReference>
<comment type="subcellular location">
    <subcellularLocation>
        <location evidence="12">Cytoplasm</location>
    </subcellularLocation>
    <text evidence="12">About half TF is bound to the ribosome near the polypeptide exit tunnel while the other half is free in the cytoplasm.</text>
</comment>
<dbReference type="SUPFAM" id="SSF102735">
    <property type="entry name" value="Trigger factor ribosome-binding domain"/>
    <property type="match status" value="1"/>
</dbReference>
<dbReference type="Pfam" id="PF05698">
    <property type="entry name" value="Trigger_C"/>
    <property type="match status" value="1"/>
</dbReference>
<comment type="catalytic activity">
    <reaction evidence="1 12 13">
        <text>[protein]-peptidylproline (omega=180) = [protein]-peptidylproline (omega=0)</text>
        <dbReference type="Rhea" id="RHEA:16237"/>
        <dbReference type="Rhea" id="RHEA-COMP:10747"/>
        <dbReference type="Rhea" id="RHEA-COMP:10748"/>
        <dbReference type="ChEBI" id="CHEBI:83833"/>
        <dbReference type="ChEBI" id="CHEBI:83834"/>
        <dbReference type="EC" id="5.2.1.8"/>
    </reaction>
</comment>
<protein>
    <recommendedName>
        <fullName evidence="4 12">Trigger factor</fullName>
        <shortName evidence="12">TF</shortName>
        <ecNumber evidence="3 12">5.2.1.8</ecNumber>
    </recommendedName>
    <alternativeName>
        <fullName evidence="11 12">PPIase</fullName>
    </alternativeName>
</protein>
<dbReference type="PANTHER" id="PTHR30560:SF3">
    <property type="entry name" value="TRIGGER FACTOR-LIKE PROTEIN TIG, CHLOROPLASTIC"/>
    <property type="match status" value="1"/>
</dbReference>
<dbReference type="EC" id="5.2.1.8" evidence="3 12"/>
<comment type="function">
    <text evidence="10 12">Involved in protein export. Acts as a chaperone by maintaining the newly synthesized protein in an open conformation. Functions as a peptidyl-prolyl cis-trans isomerase.</text>
</comment>
<dbReference type="STRING" id="1702221.AALO17_14450"/>
<evidence type="ECO:0000256" key="11">
    <source>
        <dbReference type="ARBA" id="ARBA00029986"/>
    </source>
</evidence>
<dbReference type="PIRSF" id="PIRSF003095">
    <property type="entry name" value="Trigger_factor"/>
    <property type="match status" value="1"/>
</dbReference>
<evidence type="ECO:0000313" key="17">
    <source>
        <dbReference type="Proteomes" id="UP000069771"/>
    </source>
</evidence>
<evidence type="ECO:0000256" key="13">
    <source>
        <dbReference type="PROSITE-ProRule" id="PRU00277"/>
    </source>
</evidence>
<dbReference type="GO" id="GO:0005737">
    <property type="term" value="C:cytoplasm"/>
    <property type="evidence" value="ECO:0007669"/>
    <property type="project" value="UniProtKB-SubCell"/>
</dbReference>
<keyword evidence="7 12" id="KW-0143">Chaperone</keyword>
<gene>
    <name evidence="12" type="primary">tig</name>
    <name evidence="16" type="ORF">AALO17_14450</name>
</gene>
<dbReference type="GO" id="GO:0003755">
    <property type="term" value="F:peptidyl-prolyl cis-trans isomerase activity"/>
    <property type="evidence" value="ECO:0007669"/>
    <property type="project" value="UniProtKB-UniRule"/>
</dbReference>
<sequence>MNWTKQENSTGTLTVTLEGEPWEKACAKAFNRMKANLNLKGFRKGQVPDALAKKSIPAQAVYEEAANMVAQEALDSGVKEYKLDLVARPVLTVKDATEKSVTLEFTCTVSPDVELGDWKSIKAEKKAVEVSEEEIEQEMQHLQDHFADWVLKEDGEPAEIGDQVTIDFVGMKDGTPFEGGSGENYPLVLGSNTFIPGFEDQLVGIKPEEKRTIEVTFPENYQVADLAGQPATFEVTAHDIKFRELPEINDELIVRLKRDGIETVEKYKEEAKNALLAQKEKAAEDEFTNDILNQLQAMTKIDLPEVMTEGEVDRMYREFEQNISQAGFTADQFLQATGQDKAAIRAQMKPEAENRVKMQLTLEALANQAEIDITEDMINDEYKMLSEMYHMPVEQIRQVIYPDQIVFTLKQQKALDLLKKNAQE</sequence>
<dbReference type="FunFam" id="3.10.50.40:FF:000001">
    <property type="entry name" value="Trigger factor"/>
    <property type="match status" value="1"/>
</dbReference>
<dbReference type="SUPFAM" id="SSF54534">
    <property type="entry name" value="FKBP-like"/>
    <property type="match status" value="1"/>
</dbReference>
<dbReference type="GO" id="GO:0051083">
    <property type="term" value="P:'de novo' cotranslational protein folding"/>
    <property type="evidence" value="ECO:0007669"/>
    <property type="project" value="TreeGrafter"/>
</dbReference>
<dbReference type="InterPro" id="IPR001179">
    <property type="entry name" value="PPIase_FKBP_dom"/>
</dbReference>
<dbReference type="InterPro" id="IPR008880">
    <property type="entry name" value="Trigger_fac_C"/>
</dbReference>
<dbReference type="GO" id="GO:0043335">
    <property type="term" value="P:protein unfolding"/>
    <property type="evidence" value="ECO:0007669"/>
    <property type="project" value="TreeGrafter"/>
</dbReference>
<dbReference type="GO" id="GO:0044183">
    <property type="term" value="F:protein folding chaperone"/>
    <property type="evidence" value="ECO:0007669"/>
    <property type="project" value="TreeGrafter"/>
</dbReference>
<comment type="similarity">
    <text evidence="2 12 14">Belongs to the FKBP-type PPIase family. Tig subfamily.</text>
</comment>
<dbReference type="InterPro" id="IPR037041">
    <property type="entry name" value="Trigger_fac_C_sf"/>
</dbReference>
<dbReference type="GO" id="GO:0043022">
    <property type="term" value="F:ribosome binding"/>
    <property type="evidence" value="ECO:0007669"/>
    <property type="project" value="TreeGrafter"/>
</dbReference>
<dbReference type="PANTHER" id="PTHR30560">
    <property type="entry name" value="TRIGGER FACTOR CHAPERONE AND PEPTIDYL-PROLYL CIS/TRANS ISOMERASE"/>
    <property type="match status" value="1"/>
</dbReference>
<dbReference type="Pfam" id="PF05697">
    <property type="entry name" value="Trigger_N"/>
    <property type="match status" value="1"/>
</dbReference>
<evidence type="ECO:0000256" key="3">
    <source>
        <dbReference type="ARBA" id="ARBA00013194"/>
    </source>
</evidence>
<evidence type="ECO:0000256" key="9">
    <source>
        <dbReference type="ARBA" id="ARBA00023306"/>
    </source>
</evidence>
<keyword evidence="6 12" id="KW-0697">Rotamase</keyword>
<dbReference type="EMBL" id="CP011391">
    <property type="protein sequence ID" value="AMK54579.1"/>
    <property type="molecule type" value="Genomic_DNA"/>
</dbReference>
<dbReference type="Gene3D" id="3.10.50.40">
    <property type="match status" value="1"/>
</dbReference>
<keyword evidence="8 12" id="KW-0413">Isomerase</keyword>
<evidence type="ECO:0000256" key="2">
    <source>
        <dbReference type="ARBA" id="ARBA00005464"/>
    </source>
</evidence>
<organism evidence="16 17">
    <name type="scientific">Faecalibaculum rodentium</name>
    <dbReference type="NCBI Taxonomy" id="1702221"/>
    <lineage>
        <taxon>Bacteria</taxon>
        <taxon>Bacillati</taxon>
        <taxon>Bacillota</taxon>
        <taxon>Erysipelotrichia</taxon>
        <taxon>Erysipelotrichales</taxon>
        <taxon>Erysipelotrichaceae</taxon>
        <taxon>Faecalibaculum</taxon>
    </lineage>
</organism>
<dbReference type="GO" id="GO:0015031">
    <property type="term" value="P:protein transport"/>
    <property type="evidence" value="ECO:0007669"/>
    <property type="project" value="UniProtKB-UniRule"/>
</dbReference>
<dbReference type="AlphaFoldDB" id="A0A140DVA2"/>
<keyword evidence="9 12" id="KW-0131">Cell cycle</keyword>
<dbReference type="Gene3D" id="3.30.70.1050">
    <property type="entry name" value="Trigger factor ribosome-binding domain"/>
    <property type="match status" value="1"/>
</dbReference>
<evidence type="ECO:0000256" key="1">
    <source>
        <dbReference type="ARBA" id="ARBA00000971"/>
    </source>
</evidence>
<feature type="domain" description="PPIase FKBP-type" evidence="15">
    <location>
        <begin position="161"/>
        <end position="246"/>
    </location>
</feature>
<dbReference type="NCBIfam" id="TIGR00115">
    <property type="entry name" value="tig"/>
    <property type="match status" value="1"/>
</dbReference>
<dbReference type="InterPro" id="IPR027304">
    <property type="entry name" value="Trigger_fact/SurA_dom_sf"/>
</dbReference>
<comment type="domain">
    <text evidence="12">Consists of 3 domains; the N-terminus binds the ribosome, the middle domain has PPIase activity, while the C-terminus has intrinsic chaperone activity on its own.</text>
</comment>
<evidence type="ECO:0000256" key="4">
    <source>
        <dbReference type="ARBA" id="ARBA00016902"/>
    </source>
</evidence>
<evidence type="ECO:0000259" key="15">
    <source>
        <dbReference type="PROSITE" id="PS50059"/>
    </source>
</evidence>
<reference evidence="16 17" key="1">
    <citation type="journal article" date="2016" name="Gut Pathog.">
        <title>Whole genome sequencing of "Faecalibaculum rodentium" ALO17, isolated from C57BL/6J laboratory mouse feces.</title>
        <authorList>
            <person name="Lim S."/>
            <person name="Chang D.H."/>
            <person name="Ahn S."/>
            <person name="Kim B.C."/>
        </authorList>
    </citation>
    <scope>NUCLEOTIDE SEQUENCE [LARGE SCALE GENOMIC DNA]</scope>
    <source>
        <strain evidence="16 17">Alo17</strain>
    </source>
</reference>
<dbReference type="InterPro" id="IPR005215">
    <property type="entry name" value="Trig_fac"/>
</dbReference>
<dbReference type="OrthoDB" id="9767721at2"/>
<keyword evidence="12" id="KW-0963">Cytoplasm</keyword>
<evidence type="ECO:0000256" key="8">
    <source>
        <dbReference type="ARBA" id="ARBA00023235"/>
    </source>
</evidence>
<dbReference type="GO" id="GO:0051301">
    <property type="term" value="P:cell division"/>
    <property type="evidence" value="ECO:0007669"/>
    <property type="project" value="UniProtKB-KW"/>
</dbReference>
<keyword evidence="17" id="KW-1185">Reference proteome</keyword>
<evidence type="ECO:0000256" key="12">
    <source>
        <dbReference type="HAMAP-Rule" id="MF_00303"/>
    </source>
</evidence>
<dbReference type="RefSeq" id="WP_067557141.1">
    <property type="nucleotide sequence ID" value="NZ_CALFTW010000058.1"/>
</dbReference>
<evidence type="ECO:0000256" key="5">
    <source>
        <dbReference type="ARBA" id="ARBA00022618"/>
    </source>
</evidence>
<dbReference type="InterPro" id="IPR008881">
    <property type="entry name" value="Trigger_fac_ribosome-bd_bac"/>
</dbReference>
<dbReference type="PATRIC" id="fig|1702221.3.peg.1396"/>
<dbReference type="Gene3D" id="1.10.3120.10">
    <property type="entry name" value="Trigger factor, C-terminal domain"/>
    <property type="match status" value="1"/>
</dbReference>
<evidence type="ECO:0000313" key="16">
    <source>
        <dbReference type="EMBL" id="AMK54579.1"/>
    </source>
</evidence>
<keyword evidence="5 12" id="KW-0132">Cell division</keyword>
<accession>A0A140DVA2</accession>
<dbReference type="GeneID" id="78478142"/>
<dbReference type="Proteomes" id="UP000069771">
    <property type="component" value="Chromosome"/>
</dbReference>
<evidence type="ECO:0000256" key="14">
    <source>
        <dbReference type="RuleBase" id="RU003914"/>
    </source>
</evidence>
<proteinExistence type="inferred from homology"/>
<dbReference type="PROSITE" id="PS50059">
    <property type="entry name" value="FKBP_PPIASE"/>
    <property type="match status" value="1"/>
</dbReference>
<dbReference type="KEGG" id="fro:AALO17_14450"/>
<evidence type="ECO:0000256" key="6">
    <source>
        <dbReference type="ARBA" id="ARBA00023110"/>
    </source>
</evidence>
<dbReference type="InterPro" id="IPR046357">
    <property type="entry name" value="PPIase_dom_sf"/>
</dbReference>
<evidence type="ECO:0000256" key="7">
    <source>
        <dbReference type="ARBA" id="ARBA00023186"/>
    </source>
</evidence>
<name>A0A140DVA2_9FIRM</name>
<dbReference type="SUPFAM" id="SSF109998">
    <property type="entry name" value="Triger factor/SurA peptide-binding domain-like"/>
    <property type="match status" value="1"/>
</dbReference>
<evidence type="ECO:0000256" key="10">
    <source>
        <dbReference type="ARBA" id="ARBA00024849"/>
    </source>
</evidence>